<dbReference type="Proteomes" id="UP000070700">
    <property type="component" value="Unassembled WGS sequence"/>
</dbReference>
<evidence type="ECO:0000256" key="1">
    <source>
        <dbReference type="SAM" id="MobiDB-lite"/>
    </source>
</evidence>
<dbReference type="EMBL" id="KQ947414">
    <property type="protein sequence ID" value="KUJ17337.1"/>
    <property type="molecule type" value="Genomic_DNA"/>
</dbReference>
<dbReference type="OrthoDB" id="3536438at2759"/>
<gene>
    <name evidence="2" type="ORF">LY89DRAFT_733191</name>
</gene>
<feature type="compositionally biased region" description="Basic and acidic residues" evidence="1">
    <location>
        <begin position="202"/>
        <end position="211"/>
    </location>
</feature>
<feature type="compositionally biased region" description="Basic and acidic residues" evidence="1">
    <location>
        <begin position="1"/>
        <end position="10"/>
    </location>
</feature>
<feature type="compositionally biased region" description="Low complexity" evidence="1">
    <location>
        <begin position="238"/>
        <end position="251"/>
    </location>
</feature>
<protein>
    <submittedName>
        <fullName evidence="2">Uncharacterized protein</fullName>
    </submittedName>
</protein>
<dbReference type="InParanoid" id="A0A194XC58"/>
<accession>A0A194XC58</accession>
<keyword evidence="3" id="KW-1185">Reference proteome</keyword>
<reference evidence="2 3" key="1">
    <citation type="submission" date="2015-10" db="EMBL/GenBank/DDBJ databases">
        <title>Full genome of DAOMC 229536 Phialocephala scopiformis, a fungal endophyte of spruce producing the potent anti-insectan compound rugulosin.</title>
        <authorList>
            <consortium name="DOE Joint Genome Institute"/>
            <person name="Walker A.K."/>
            <person name="Frasz S.L."/>
            <person name="Seifert K.A."/>
            <person name="Miller J.D."/>
            <person name="Mondo S.J."/>
            <person name="Labutti K."/>
            <person name="Lipzen A."/>
            <person name="Dockter R."/>
            <person name="Kennedy M."/>
            <person name="Grigoriev I.V."/>
            <person name="Spatafora J.W."/>
        </authorList>
    </citation>
    <scope>NUCLEOTIDE SEQUENCE [LARGE SCALE GENOMIC DNA]</scope>
    <source>
        <strain evidence="2 3">CBS 120377</strain>
    </source>
</reference>
<feature type="region of interest" description="Disordered" evidence="1">
    <location>
        <begin position="1"/>
        <end position="63"/>
    </location>
</feature>
<dbReference type="GeneID" id="28829498"/>
<dbReference type="InterPro" id="IPR022190">
    <property type="entry name" value="DUF3716"/>
</dbReference>
<proteinExistence type="predicted"/>
<dbReference type="AlphaFoldDB" id="A0A194XC58"/>
<feature type="region of interest" description="Disordered" evidence="1">
    <location>
        <begin position="158"/>
        <end position="251"/>
    </location>
</feature>
<dbReference type="RefSeq" id="XP_018071692.1">
    <property type="nucleotide sequence ID" value="XM_018219772.1"/>
</dbReference>
<evidence type="ECO:0000313" key="2">
    <source>
        <dbReference type="EMBL" id="KUJ17337.1"/>
    </source>
</evidence>
<evidence type="ECO:0000313" key="3">
    <source>
        <dbReference type="Proteomes" id="UP000070700"/>
    </source>
</evidence>
<dbReference type="Pfam" id="PF12511">
    <property type="entry name" value="DUF3716"/>
    <property type="match status" value="1"/>
</dbReference>
<organism evidence="2 3">
    <name type="scientific">Mollisia scopiformis</name>
    <name type="common">Conifer needle endophyte fungus</name>
    <name type="synonym">Phialocephala scopiformis</name>
    <dbReference type="NCBI Taxonomy" id="149040"/>
    <lineage>
        <taxon>Eukaryota</taxon>
        <taxon>Fungi</taxon>
        <taxon>Dikarya</taxon>
        <taxon>Ascomycota</taxon>
        <taxon>Pezizomycotina</taxon>
        <taxon>Leotiomycetes</taxon>
        <taxon>Helotiales</taxon>
        <taxon>Mollisiaceae</taxon>
        <taxon>Mollisia</taxon>
    </lineage>
</organism>
<sequence length="406" mass="44693">MPPTLEDDHFSSGIYNGYSQNPTPTSYNPNASQTQWYDNSTPAIDAPAAPPSTKSKAAPQDNEKLRLLPELRAIPWRKGKQCAPEKSTHSSRPQTRGAFLLVTRGIVRAPCTHCETGAGRFALCISLNDWYHGACATCVMATRGNKCSLRQDVEEGFLPLDGPQQQDSTRLASPDDGNGEYQTSSAKRKQSPTRAYVAGYSQDEKAVDEHQSPSQPTPSTNNYQAYNSTLPPQSTNRYPTMAPQQPTTYTPTPNPHPATQSFVPNDKSSLLDYVYQKQYPPNGKKRHHILHQAEREASQGTNKPAPNKRVRLGTEYDERAEASSSISPSVQLIQSAAAYRPGGHENEATPLIDTLSKKKQREIFGIIGGLQSGIRLVRQQTDSLQKQLDLLQSAFGIDLDEDEEGI</sequence>
<feature type="compositionally biased region" description="Polar residues" evidence="1">
    <location>
        <begin position="13"/>
        <end position="42"/>
    </location>
</feature>
<dbReference type="KEGG" id="psco:LY89DRAFT_733191"/>
<feature type="compositionally biased region" description="Polar residues" evidence="1">
    <location>
        <begin position="212"/>
        <end position="237"/>
    </location>
</feature>
<name>A0A194XC58_MOLSC</name>